<reference evidence="2" key="1">
    <citation type="submission" date="2020-08" db="EMBL/GenBank/DDBJ databases">
        <title>Plant Genome Project.</title>
        <authorList>
            <person name="Zhang R.-G."/>
        </authorList>
    </citation>
    <scope>NUCLEOTIDE SEQUENCE</scope>
    <source>
        <strain evidence="2">WSP0</strain>
        <tissue evidence="2">Leaf</tissue>
    </source>
</reference>
<gene>
    <name evidence="2" type="ORF">RHGRI_034741</name>
</gene>
<feature type="region of interest" description="Disordered" evidence="1">
    <location>
        <begin position="1"/>
        <end position="126"/>
    </location>
</feature>
<proteinExistence type="predicted"/>
<dbReference type="PANTHER" id="PTHR33673">
    <property type="entry name" value="SUPPRESSOR SRP40-LIKE PROTEIN"/>
    <property type="match status" value="1"/>
</dbReference>
<dbReference type="EMBL" id="JACTNZ010000012">
    <property type="protein sequence ID" value="KAG5522699.1"/>
    <property type="molecule type" value="Genomic_DNA"/>
</dbReference>
<feature type="compositionally biased region" description="Acidic residues" evidence="1">
    <location>
        <begin position="62"/>
        <end position="73"/>
    </location>
</feature>
<dbReference type="Proteomes" id="UP000823749">
    <property type="component" value="Chromosome 12"/>
</dbReference>
<comment type="caution">
    <text evidence="2">The sequence shown here is derived from an EMBL/GenBank/DDBJ whole genome shotgun (WGS) entry which is preliminary data.</text>
</comment>
<dbReference type="PANTHER" id="PTHR33673:SF3">
    <property type="entry name" value="SUPPRESSOR SRP40-LIKE PROTEIN"/>
    <property type="match status" value="1"/>
</dbReference>
<evidence type="ECO:0000256" key="1">
    <source>
        <dbReference type="SAM" id="MobiDB-lite"/>
    </source>
</evidence>
<feature type="region of interest" description="Disordered" evidence="1">
    <location>
        <begin position="254"/>
        <end position="307"/>
    </location>
</feature>
<dbReference type="AlphaFoldDB" id="A0AAV6I5S7"/>
<feature type="compositionally biased region" description="Polar residues" evidence="1">
    <location>
        <begin position="32"/>
        <end position="44"/>
    </location>
</feature>
<sequence>MGPLDSETRQASAVMESEHKATPTSGLRMHHSSNANGVDLSTSGKKLRSSSSKSSSSSPDSPFDDPFQDDFFEIGDSRYGEKSISGSSIAKDEQSDHGQKKSTESPPIQVMDRIGDPSHRIPSSVFARTKSTTPVEWSVASNESLFSIQMGNMSFSNDPMFWRSGELGLPGESTTSAQMFNFTPNQPQINGLTGTGKSSEGNVAVETMQEVIRENEEEKRNKKLFLDPCVSGRSDISGASTQSFAFPILTGDAGKWGSSKRSGSPRVGPEHSQPQTPKQPQPQAEKPEPQLQPEPTAHQPPIPQTNWFSCFTCCSRQTG</sequence>
<evidence type="ECO:0000313" key="3">
    <source>
        <dbReference type="Proteomes" id="UP000823749"/>
    </source>
</evidence>
<protein>
    <submittedName>
        <fullName evidence="2">Uncharacterized protein</fullName>
    </submittedName>
</protein>
<name>A0AAV6I5S7_9ERIC</name>
<organism evidence="2 3">
    <name type="scientific">Rhododendron griersonianum</name>
    <dbReference type="NCBI Taxonomy" id="479676"/>
    <lineage>
        <taxon>Eukaryota</taxon>
        <taxon>Viridiplantae</taxon>
        <taxon>Streptophyta</taxon>
        <taxon>Embryophyta</taxon>
        <taxon>Tracheophyta</taxon>
        <taxon>Spermatophyta</taxon>
        <taxon>Magnoliopsida</taxon>
        <taxon>eudicotyledons</taxon>
        <taxon>Gunneridae</taxon>
        <taxon>Pentapetalae</taxon>
        <taxon>asterids</taxon>
        <taxon>Ericales</taxon>
        <taxon>Ericaceae</taxon>
        <taxon>Ericoideae</taxon>
        <taxon>Rhodoreae</taxon>
        <taxon>Rhododendron</taxon>
    </lineage>
</organism>
<feature type="compositionally biased region" description="Basic and acidic residues" evidence="1">
    <location>
        <begin position="90"/>
        <end position="103"/>
    </location>
</feature>
<feature type="compositionally biased region" description="Low complexity" evidence="1">
    <location>
        <begin position="49"/>
        <end position="61"/>
    </location>
</feature>
<keyword evidence="3" id="KW-1185">Reference proteome</keyword>
<feature type="compositionally biased region" description="Low complexity" evidence="1">
    <location>
        <begin position="273"/>
        <end position="296"/>
    </location>
</feature>
<evidence type="ECO:0000313" key="2">
    <source>
        <dbReference type="EMBL" id="KAG5522699.1"/>
    </source>
</evidence>
<accession>A0AAV6I5S7</accession>